<dbReference type="Gene3D" id="1.10.1200.10">
    <property type="entry name" value="ACP-like"/>
    <property type="match status" value="1"/>
</dbReference>
<dbReference type="EMBL" id="JADGKB010000066">
    <property type="protein sequence ID" value="KAJ3255454.1"/>
    <property type="molecule type" value="Genomic_DNA"/>
</dbReference>
<keyword evidence="8" id="KW-0805">Transcription regulation</keyword>
<dbReference type="GO" id="GO:0099128">
    <property type="term" value="C:mitochondrial [2Fe-2S] assembly complex"/>
    <property type="evidence" value="ECO:0007669"/>
    <property type="project" value="UniProtKB-ARBA"/>
</dbReference>
<proteinExistence type="inferred from homology"/>
<dbReference type="GO" id="GO:0006633">
    <property type="term" value="P:fatty acid biosynthetic process"/>
    <property type="evidence" value="ECO:0007669"/>
    <property type="project" value="UniProtKB-KW"/>
</dbReference>
<evidence type="ECO:0000256" key="3">
    <source>
        <dbReference type="ARBA" id="ARBA00010930"/>
    </source>
</evidence>
<evidence type="ECO:0000256" key="8">
    <source>
        <dbReference type="ARBA" id="ARBA00023015"/>
    </source>
</evidence>
<evidence type="ECO:0000256" key="6">
    <source>
        <dbReference type="ARBA" id="ARBA00022553"/>
    </source>
</evidence>
<dbReference type="InterPro" id="IPR054600">
    <property type="entry name" value="TFA2_E-tether"/>
</dbReference>
<keyword evidence="19" id="KW-1185">Reference proteome</keyword>
<dbReference type="InterPro" id="IPR036736">
    <property type="entry name" value="ACP-like_sf"/>
</dbReference>
<dbReference type="InterPro" id="IPR003231">
    <property type="entry name" value="ACP"/>
</dbReference>
<dbReference type="SUPFAM" id="SSF47336">
    <property type="entry name" value="ACP-like"/>
    <property type="match status" value="1"/>
</dbReference>
<comment type="subcellular location">
    <subcellularLocation>
        <location evidence="1">Nucleus</location>
    </subcellularLocation>
</comment>
<keyword evidence="10" id="KW-0238">DNA-binding</keyword>
<evidence type="ECO:0000256" key="11">
    <source>
        <dbReference type="ARBA" id="ARBA00023160"/>
    </source>
</evidence>
<comment type="caution">
    <text evidence="18">The sequence shown here is derived from an EMBL/GenBank/DDBJ whole genome shotgun (WGS) entry which is preliminary data.</text>
</comment>
<evidence type="ECO:0000259" key="17">
    <source>
        <dbReference type="PROSITE" id="PS51351"/>
    </source>
</evidence>
<dbReference type="Pfam" id="PF02186">
    <property type="entry name" value="TFIIE_beta"/>
    <property type="match status" value="1"/>
</dbReference>
<evidence type="ECO:0000256" key="4">
    <source>
        <dbReference type="ARBA" id="ARBA00022450"/>
    </source>
</evidence>
<evidence type="ECO:0000256" key="10">
    <source>
        <dbReference type="ARBA" id="ARBA00023125"/>
    </source>
</evidence>
<dbReference type="HAMAP" id="MF_01217">
    <property type="entry name" value="Acyl_carrier"/>
    <property type="match status" value="1"/>
</dbReference>
<feature type="domain" description="TFIIE beta" evidence="17">
    <location>
        <begin position="134"/>
        <end position="210"/>
    </location>
</feature>
<dbReference type="Proteomes" id="UP001210925">
    <property type="component" value="Unassembled WGS sequence"/>
</dbReference>
<comment type="pathway">
    <text evidence="2">Lipid metabolism; fatty acid biosynthesis.</text>
</comment>
<dbReference type="PROSITE" id="PS51351">
    <property type="entry name" value="TFIIE_BETA_C"/>
    <property type="match status" value="1"/>
</dbReference>
<gene>
    <name evidence="18" type="ORF">HK103_006271</name>
</gene>
<keyword evidence="7" id="KW-0276">Fatty acid metabolism</keyword>
<dbReference type="GO" id="GO:0006367">
    <property type="term" value="P:transcription initiation at RNA polymerase II promoter"/>
    <property type="evidence" value="ECO:0007669"/>
    <property type="project" value="InterPro"/>
</dbReference>
<dbReference type="InterPro" id="IPR003166">
    <property type="entry name" value="TFIIE_bsu_DNA-bd"/>
</dbReference>
<keyword evidence="12" id="KW-0804">Transcription</keyword>
<evidence type="ECO:0000313" key="19">
    <source>
        <dbReference type="Proteomes" id="UP001210925"/>
    </source>
</evidence>
<keyword evidence="11 15" id="KW-0275">Fatty acid biosynthesis</keyword>
<feature type="domain" description="Carrier" evidence="16">
    <location>
        <begin position="33"/>
        <end position="108"/>
    </location>
</feature>
<evidence type="ECO:0000256" key="14">
    <source>
        <dbReference type="ARBA" id="ARBA00025581"/>
    </source>
</evidence>
<dbReference type="PROSITE" id="PS00012">
    <property type="entry name" value="PHOSPHOPANTETHEINE"/>
    <property type="match status" value="1"/>
</dbReference>
<dbReference type="PANTHER" id="PTHR12716">
    <property type="entry name" value="TRANSCRIPTION INITIATION FACTOR IIE, BETA SUBUNIT"/>
    <property type="match status" value="1"/>
</dbReference>
<organism evidence="18 19">
    <name type="scientific">Boothiomyces macroporosus</name>
    <dbReference type="NCBI Taxonomy" id="261099"/>
    <lineage>
        <taxon>Eukaryota</taxon>
        <taxon>Fungi</taxon>
        <taxon>Fungi incertae sedis</taxon>
        <taxon>Chytridiomycota</taxon>
        <taxon>Chytridiomycota incertae sedis</taxon>
        <taxon>Chytridiomycetes</taxon>
        <taxon>Rhizophydiales</taxon>
        <taxon>Terramycetaceae</taxon>
        <taxon>Boothiomyces</taxon>
    </lineage>
</organism>
<evidence type="ECO:0000256" key="1">
    <source>
        <dbReference type="ARBA" id="ARBA00004123"/>
    </source>
</evidence>
<evidence type="ECO:0000256" key="7">
    <source>
        <dbReference type="ARBA" id="ARBA00022832"/>
    </source>
</evidence>
<dbReference type="GO" id="GO:0003677">
    <property type="term" value="F:DNA binding"/>
    <property type="evidence" value="ECO:0007669"/>
    <property type="project" value="UniProtKB-KW"/>
</dbReference>
<comment type="similarity">
    <text evidence="3">Belongs to the acyl carrier protein (ACP) family.</text>
</comment>
<dbReference type="InterPro" id="IPR040501">
    <property type="entry name" value="TFA2_Winged_2"/>
</dbReference>
<comment type="function">
    <text evidence="15">Carrier of the growing fatty acid chain in fatty acid biosynthesis.</text>
</comment>
<keyword evidence="13" id="KW-0539">Nucleus</keyword>
<dbReference type="InterPro" id="IPR006162">
    <property type="entry name" value="Ppantetheine_attach_site"/>
</dbReference>
<keyword evidence="9" id="KW-0443">Lipid metabolism</keyword>
<evidence type="ECO:0000256" key="13">
    <source>
        <dbReference type="ARBA" id="ARBA00023242"/>
    </source>
</evidence>
<dbReference type="AlphaFoldDB" id="A0AAD5UEK6"/>
<keyword evidence="5 15" id="KW-0444">Lipid biosynthesis</keyword>
<dbReference type="PANTHER" id="PTHR12716:SF8">
    <property type="entry name" value="TRANSCRIPTION INITIATION FACTOR IIE SUBUNIT BETA"/>
    <property type="match status" value="1"/>
</dbReference>
<sequence>MFRLVKRISFKPTLIKPLSFRYFSAGPPPLTIQDIEDRVLNLLKDFDKVQQQKLALDAHFVNDLGLDSLDQVEITMALEDEFNIEISDRDAEEIFTPRQAVEKANFRRQQLNQPIIKKQDLSQPHNDYVLPTKQITPVLYSNQTVPIGRQLFEVIQCLKNELHPIDNKELIRKTAIDVEGTEELFKKVLENDRIKYENGKFEFKPAYNIKTKQDLLALVKKNKNICAMEVKELQNSYGGVVPLIEELYNEKQIFCVRSLKDNSPLFIYYKDSSIDIDDEFKQQWHDIQVPSKIDLLKELDKAGLKAMQVDLQKRNIATASGKKKKKKNSRFKMTNTHLDGVDLSKDVTL</sequence>
<keyword evidence="6" id="KW-0597">Phosphoprotein</keyword>
<evidence type="ECO:0000259" key="16">
    <source>
        <dbReference type="PROSITE" id="PS50075"/>
    </source>
</evidence>
<protein>
    <recommendedName>
        <fullName evidence="15">Acyl carrier protein</fullName>
    </recommendedName>
</protein>
<evidence type="ECO:0000256" key="15">
    <source>
        <dbReference type="RuleBase" id="RU000722"/>
    </source>
</evidence>
<dbReference type="PROSITE" id="PS50075">
    <property type="entry name" value="CARRIER"/>
    <property type="match status" value="1"/>
</dbReference>
<dbReference type="InterPro" id="IPR009081">
    <property type="entry name" value="PP-bd_ACP"/>
</dbReference>
<dbReference type="Pfam" id="PF18121">
    <property type="entry name" value="TFA2_Winged_2"/>
    <property type="match status" value="1"/>
</dbReference>
<dbReference type="Pfam" id="PF00550">
    <property type="entry name" value="PP-binding"/>
    <property type="match status" value="1"/>
</dbReference>
<comment type="function">
    <text evidence="14">Recruits TFIIH to the initiation complex and stimulates the RNA polymerase II C-terminal domain kinase and DNA-dependent ATPase activities of TFIIH. Both TFIIH and TFIIE are required for promoter clearance by RNA polymerase.</text>
</comment>
<accession>A0AAD5UEK6</accession>
<dbReference type="GO" id="GO:0005673">
    <property type="term" value="C:transcription factor TFIIE complex"/>
    <property type="evidence" value="ECO:0007669"/>
    <property type="project" value="InterPro"/>
</dbReference>
<dbReference type="FunFam" id="1.10.1200.10:FF:000003">
    <property type="entry name" value="Acyl carrier protein"/>
    <property type="match status" value="1"/>
</dbReference>
<dbReference type="GO" id="GO:0001097">
    <property type="term" value="F:TFIIH-class transcription factor complex binding"/>
    <property type="evidence" value="ECO:0007669"/>
    <property type="project" value="TreeGrafter"/>
</dbReference>
<evidence type="ECO:0000256" key="5">
    <source>
        <dbReference type="ARBA" id="ARBA00022516"/>
    </source>
</evidence>
<evidence type="ECO:0000256" key="12">
    <source>
        <dbReference type="ARBA" id="ARBA00023163"/>
    </source>
</evidence>
<reference evidence="18" key="1">
    <citation type="submission" date="2020-05" db="EMBL/GenBank/DDBJ databases">
        <title>Phylogenomic resolution of chytrid fungi.</title>
        <authorList>
            <person name="Stajich J.E."/>
            <person name="Amses K."/>
            <person name="Simmons R."/>
            <person name="Seto K."/>
            <person name="Myers J."/>
            <person name="Bonds A."/>
            <person name="Quandt C.A."/>
            <person name="Barry K."/>
            <person name="Liu P."/>
            <person name="Grigoriev I."/>
            <person name="Longcore J.E."/>
            <person name="James T.Y."/>
        </authorList>
    </citation>
    <scope>NUCLEOTIDE SEQUENCE</scope>
    <source>
        <strain evidence="18">PLAUS21</strain>
    </source>
</reference>
<evidence type="ECO:0000313" key="18">
    <source>
        <dbReference type="EMBL" id="KAJ3255454.1"/>
    </source>
</evidence>
<dbReference type="InterPro" id="IPR016656">
    <property type="entry name" value="TFIIE-bsu"/>
</dbReference>
<evidence type="ECO:0000256" key="9">
    <source>
        <dbReference type="ARBA" id="ARBA00023098"/>
    </source>
</evidence>
<evidence type="ECO:0000256" key="2">
    <source>
        <dbReference type="ARBA" id="ARBA00005194"/>
    </source>
</evidence>
<name>A0AAD5UEK6_9FUNG</name>
<keyword evidence="4 15" id="KW-0596">Phosphopantetheine</keyword>
<dbReference type="Pfam" id="PF22254">
    <property type="entry name" value="TFA2_E-tether"/>
    <property type="match status" value="1"/>
</dbReference>